<organism evidence="4 5">
    <name type="scientific">Caldanaerobius fijiensis DSM 17918</name>
    <dbReference type="NCBI Taxonomy" id="1121256"/>
    <lineage>
        <taxon>Bacteria</taxon>
        <taxon>Bacillati</taxon>
        <taxon>Bacillota</taxon>
        <taxon>Clostridia</taxon>
        <taxon>Thermoanaerobacterales</taxon>
        <taxon>Thermoanaerobacteraceae</taxon>
        <taxon>Caldanaerobius</taxon>
    </lineage>
</organism>
<dbReference type="GO" id="GO:0005524">
    <property type="term" value="F:ATP binding"/>
    <property type="evidence" value="ECO:0007669"/>
    <property type="project" value="UniProtKB-KW"/>
</dbReference>
<dbReference type="InterPro" id="IPR051309">
    <property type="entry name" value="ABCF_ATPase"/>
</dbReference>
<evidence type="ECO:0000313" key="4">
    <source>
        <dbReference type="EMBL" id="SHF65541.1"/>
    </source>
</evidence>
<dbReference type="InterPro" id="IPR003593">
    <property type="entry name" value="AAA+_ATPase"/>
</dbReference>
<dbReference type="PANTHER" id="PTHR42855:SF2">
    <property type="entry name" value="DRUG RESISTANCE ABC TRANSPORTER,ATP-BINDING PROTEIN"/>
    <property type="match status" value="1"/>
</dbReference>
<keyword evidence="1" id="KW-0547">Nucleotide-binding</keyword>
<dbReference type="GO" id="GO:0016887">
    <property type="term" value="F:ATP hydrolysis activity"/>
    <property type="evidence" value="ECO:0007669"/>
    <property type="project" value="InterPro"/>
</dbReference>
<dbReference type="Proteomes" id="UP000184088">
    <property type="component" value="Unassembled WGS sequence"/>
</dbReference>
<name>A0A1M5DF70_9THEO</name>
<evidence type="ECO:0000256" key="2">
    <source>
        <dbReference type="ARBA" id="ARBA00022840"/>
    </source>
</evidence>
<dbReference type="InterPro" id="IPR027417">
    <property type="entry name" value="P-loop_NTPase"/>
</dbReference>
<dbReference type="STRING" id="1121256.SAMN02746089_02327"/>
<dbReference type="PROSITE" id="PS00211">
    <property type="entry name" value="ABC_TRANSPORTER_1"/>
    <property type="match status" value="1"/>
</dbReference>
<dbReference type="OrthoDB" id="9799337at2"/>
<evidence type="ECO:0000259" key="3">
    <source>
        <dbReference type="PROSITE" id="PS50893"/>
    </source>
</evidence>
<dbReference type="SMART" id="SM00382">
    <property type="entry name" value="AAA"/>
    <property type="match status" value="1"/>
</dbReference>
<proteinExistence type="predicted"/>
<dbReference type="Pfam" id="PF00005">
    <property type="entry name" value="ABC_tran"/>
    <property type="match status" value="1"/>
</dbReference>
<dbReference type="EMBL" id="FQVH01000035">
    <property type="protein sequence ID" value="SHF65541.1"/>
    <property type="molecule type" value="Genomic_DNA"/>
</dbReference>
<protein>
    <submittedName>
        <fullName evidence="4">ABC transporter</fullName>
    </submittedName>
</protein>
<feature type="domain" description="ABC transporter" evidence="3">
    <location>
        <begin position="6"/>
        <end position="177"/>
    </location>
</feature>
<dbReference type="Gene3D" id="3.40.50.300">
    <property type="entry name" value="P-loop containing nucleotide triphosphate hydrolases"/>
    <property type="match status" value="1"/>
</dbReference>
<dbReference type="RefSeq" id="WP_073345569.1">
    <property type="nucleotide sequence ID" value="NZ_FQVH01000035.1"/>
</dbReference>
<dbReference type="InterPro" id="IPR017871">
    <property type="entry name" value="ABC_transporter-like_CS"/>
</dbReference>
<dbReference type="InterPro" id="IPR003439">
    <property type="entry name" value="ABC_transporter-like_ATP-bd"/>
</dbReference>
<keyword evidence="2" id="KW-0067">ATP-binding</keyword>
<dbReference type="CDD" id="cd03221">
    <property type="entry name" value="ABCF_EF-3"/>
    <property type="match status" value="1"/>
</dbReference>
<dbReference type="PANTHER" id="PTHR42855">
    <property type="entry name" value="ABC TRANSPORTER ATP-BINDING SUBUNIT"/>
    <property type="match status" value="1"/>
</dbReference>
<dbReference type="PROSITE" id="PS50893">
    <property type="entry name" value="ABC_TRANSPORTER_2"/>
    <property type="match status" value="1"/>
</dbReference>
<accession>A0A1M5DF70</accession>
<dbReference type="AlphaFoldDB" id="A0A1M5DF70"/>
<reference evidence="4 5" key="1">
    <citation type="submission" date="2016-11" db="EMBL/GenBank/DDBJ databases">
        <authorList>
            <person name="Jaros S."/>
            <person name="Januszkiewicz K."/>
            <person name="Wedrychowicz H."/>
        </authorList>
    </citation>
    <scope>NUCLEOTIDE SEQUENCE [LARGE SCALE GENOMIC DNA]</scope>
    <source>
        <strain evidence="4 5">DSM 17918</strain>
    </source>
</reference>
<evidence type="ECO:0000313" key="5">
    <source>
        <dbReference type="Proteomes" id="UP000184088"/>
    </source>
</evidence>
<evidence type="ECO:0000256" key="1">
    <source>
        <dbReference type="ARBA" id="ARBA00022741"/>
    </source>
</evidence>
<sequence>MAKVCIDIANLTKTFGARKLLDGINYKIYAGEKMGLIGPNGTGKTTLIKAILGLEEVDSGDIVVKGNVGYLPQFPVFKEGMTVKQYFESYGIDLEEATSLMGKLYMDKGVFEKGLDVLSGGEKTKVILAVELSKSPDILILDEPTNHLDVDSIEWLEGCLKNFKGTVLTVSHDRYFFG</sequence>
<gene>
    <name evidence="4" type="ORF">SAMN02746089_02327</name>
</gene>
<keyword evidence="5" id="KW-1185">Reference proteome</keyword>
<dbReference type="SUPFAM" id="SSF52540">
    <property type="entry name" value="P-loop containing nucleoside triphosphate hydrolases"/>
    <property type="match status" value="1"/>
</dbReference>